<dbReference type="InterPro" id="IPR036691">
    <property type="entry name" value="Endo/exonu/phosph_ase_sf"/>
</dbReference>
<dbReference type="InterPro" id="IPR045849">
    <property type="entry name" value="IP5P_plant"/>
</dbReference>
<dbReference type="EnsemblPlants" id="OB03G20070.1">
    <property type="protein sequence ID" value="OB03G20070.1"/>
    <property type="gene ID" value="OB03G20070"/>
</dbReference>
<dbReference type="Pfam" id="PF22669">
    <property type="entry name" value="Exo_endo_phos2"/>
    <property type="match status" value="1"/>
</dbReference>
<feature type="domain" description="Inositol polyphosphate-related phosphatase" evidence="4">
    <location>
        <begin position="1"/>
        <end position="228"/>
    </location>
</feature>
<evidence type="ECO:0000256" key="3">
    <source>
        <dbReference type="SAM" id="MobiDB-lite"/>
    </source>
</evidence>
<organism evidence="5">
    <name type="scientific">Oryza brachyantha</name>
    <name type="common">malo sina</name>
    <dbReference type="NCBI Taxonomy" id="4533"/>
    <lineage>
        <taxon>Eukaryota</taxon>
        <taxon>Viridiplantae</taxon>
        <taxon>Streptophyta</taxon>
        <taxon>Embryophyta</taxon>
        <taxon>Tracheophyta</taxon>
        <taxon>Spermatophyta</taxon>
        <taxon>Magnoliopsida</taxon>
        <taxon>Liliopsida</taxon>
        <taxon>Poales</taxon>
        <taxon>Poaceae</taxon>
        <taxon>BOP clade</taxon>
        <taxon>Oryzoideae</taxon>
        <taxon>Oryzeae</taxon>
        <taxon>Oryzinae</taxon>
        <taxon>Oryza</taxon>
    </lineage>
</organism>
<protein>
    <recommendedName>
        <fullName evidence="4">Inositol polyphosphate-related phosphatase domain-containing protein</fullName>
    </recommendedName>
</protein>
<dbReference type="AlphaFoldDB" id="J3LLT1"/>
<keyword evidence="2" id="KW-0378">Hydrolase</keyword>
<dbReference type="SUPFAM" id="SSF56219">
    <property type="entry name" value="DNase I-like"/>
    <property type="match status" value="1"/>
</dbReference>
<feature type="region of interest" description="Disordered" evidence="3">
    <location>
        <begin position="13"/>
        <end position="45"/>
    </location>
</feature>
<name>J3LLT1_ORYBR</name>
<feature type="compositionally biased region" description="Gly residues" evidence="3">
    <location>
        <begin position="27"/>
        <end position="38"/>
    </location>
</feature>
<dbReference type="GO" id="GO:0046856">
    <property type="term" value="P:phosphatidylinositol dephosphorylation"/>
    <property type="evidence" value="ECO:0007669"/>
    <property type="project" value="InterPro"/>
</dbReference>
<sequence>MRWNELVRAALNRSAAAPTSSHDQGEAKGGSGGGGASGGEIKQAPQKVHPGAVSVRFWLHDTSFCVVCCHLASGGRDGDEAHRNADATEILARTTFPRGHSLNLPQKILDHDRVILLGDLNYRISLPEAKTRLLLRSEVVSEGGAFHGWNEGAISFSPTYKYYPNSDTYYGCASLGKKGEKRRAPAWCDRILWRGAGLKQKRYDRCESRLSDHRPVRALFAAEVEAPRNLNSLRSFFLSERFDGGRRSSAADLLREDDTTSSARFGDTI</sequence>
<evidence type="ECO:0000256" key="1">
    <source>
        <dbReference type="ARBA" id="ARBA00010768"/>
    </source>
</evidence>
<dbReference type="Gene3D" id="3.60.10.10">
    <property type="entry name" value="Endonuclease/exonuclease/phosphatase"/>
    <property type="match status" value="1"/>
</dbReference>
<dbReference type="eggNOG" id="KOG0565">
    <property type="taxonomic scope" value="Eukaryota"/>
</dbReference>
<dbReference type="HOGENOM" id="CLU_011711_1_0_1"/>
<reference evidence="5" key="2">
    <citation type="submission" date="2013-04" db="UniProtKB">
        <authorList>
            <consortium name="EnsemblPlants"/>
        </authorList>
    </citation>
    <scope>IDENTIFICATION</scope>
</reference>
<dbReference type="GO" id="GO:0004439">
    <property type="term" value="F:phosphatidylinositol-4,5-bisphosphate 5-phosphatase activity"/>
    <property type="evidence" value="ECO:0007669"/>
    <property type="project" value="TreeGrafter"/>
</dbReference>
<reference evidence="5" key="1">
    <citation type="journal article" date="2013" name="Nat. Commun.">
        <title>Whole-genome sequencing of Oryza brachyantha reveals mechanisms underlying Oryza genome evolution.</title>
        <authorList>
            <person name="Chen J."/>
            <person name="Huang Q."/>
            <person name="Gao D."/>
            <person name="Wang J."/>
            <person name="Lang Y."/>
            <person name="Liu T."/>
            <person name="Li B."/>
            <person name="Bai Z."/>
            <person name="Luis Goicoechea J."/>
            <person name="Liang C."/>
            <person name="Chen C."/>
            <person name="Zhang W."/>
            <person name="Sun S."/>
            <person name="Liao Y."/>
            <person name="Zhang X."/>
            <person name="Yang L."/>
            <person name="Song C."/>
            <person name="Wang M."/>
            <person name="Shi J."/>
            <person name="Liu G."/>
            <person name="Liu J."/>
            <person name="Zhou H."/>
            <person name="Zhou W."/>
            <person name="Yu Q."/>
            <person name="An N."/>
            <person name="Chen Y."/>
            <person name="Cai Q."/>
            <person name="Wang B."/>
            <person name="Liu B."/>
            <person name="Min J."/>
            <person name="Huang Y."/>
            <person name="Wu H."/>
            <person name="Li Z."/>
            <person name="Zhang Y."/>
            <person name="Yin Y."/>
            <person name="Song W."/>
            <person name="Jiang J."/>
            <person name="Jackson S.A."/>
            <person name="Wing R.A."/>
            <person name="Wang J."/>
            <person name="Chen M."/>
        </authorList>
    </citation>
    <scope>NUCLEOTIDE SEQUENCE [LARGE SCALE GENOMIC DNA]</scope>
    <source>
        <strain evidence="5">cv. IRGC 101232</strain>
    </source>
</reference>
<keyword evidence="6" id="KW-1185">Reference proteome</keyword>
<accession>J3LLT1</accession>
<dbReference type="PANTHER" id="PTHR45666:SF18">
    <property type="entry name" value="TYPE IV INOSITOL POLYPHOSPHATE 5-PHOSPHATASE 9"/>
    <property type="match status" value="1"/>
</dbReference>
<comment type="similarity">
    <text evidence="1">Belongs to the inositol polyphosphate 5-phosphatase family.</text>
</comment>
<dbReference type="PANTHER" id="PTHR45666">
    <property type="entry name" value="TYPE IV INOSITOL POLYPHOSPHATE 5-PHOSPHATASE 9"/>
    <property type="match status" value="1"/>
</dbReference>
<proteinExistence type="inferred from homology"/>
<dbReference type="GO" id="GO:0034485">
    <property type="term" value="F:phosphatidylinositol-3,4,5-trisphosphate 5-phosphatase activity"/>
    <property type="evidence" value="ECO:0007669"/>
    <property type="project" value="TreeGrafter"/>
</dbReference>
<evidence type="ECO:0000313" key="5">
    <source>
        <dbReference type="EnsemblPlants" id="OB03G20070.1"/>
    </source>
</evidence>
<evidence type="ECO:0000313" key="6">
    <source>
        <dbReference type="Proteomes" id="UP000006038"/>
    </source>
</evidence>
<dbReference type="SMART" id="SM00128">
    <property type="entry name" value="IPPc"/>
    <property type="match status" value="1"/>
</dbReference>
<evidence type="ECO:0000256" key="2">
    <source>
        <dbReference type="ARBA" id="ARBA00022801"/>
    </source>
</evidence>
<dbReference type="GO" id="GO:0004445">
    <property type="term" value="F:inositol-polyphosphate 5-phosphatase activity"/>
    <property type="evidence" value="ECO:0007669"/>
    <property type="project" value="InterPro"/>
</dbReference>
<dbReference type="Proteomes" id="UP000006038">
    <property type="component" value="Chromosome 3"/>
</dbReference>
<dbReference type="InterPro" id="IPR000300">
    <property type="entry name" value="IPPc"/>
</dbReference>
<dbReference type="Gramene" id="OB03G20070.1">
    <property type="protein sequence ID" value="OB03G20070.1"/>
    <property type="gene ID" value="OB03G20070"/>
</dbReference>
<evidence type="ECO:0000259" key="4">
    <source>
        <dbReference type="SMART" id="SM00128"/>
    </source>
</evidence>